<dbReference type="Proteomes" id="UP001342314">
    <property type="component" value="Unassembled WGS sequence"/>
</dbReference>
<keyword evidence="3" id="KW-0223">Dioxygenase</keyword>
<gene>
    <name evidence="7" type="ORF">Rhopal_007415-T1</name>
</gene>
<dbReference type="PANTHER" id="PTHR30468:SF10">
    <property type="entry name" value="TAUD_TFDA-LIKE DOMAIN-CONTAINING PROTEIN"/>
    <property type="match status" value="1"/>
</dbReference>
<organism evidence="7 8">
    <name type="scientific">Rhodotorula paludigena</name>
    <dbReference type="NCBI Taxonomy" id="86838"/>
    <lineage>
        <taxon>Eukaryota</taxon>
        <taxon>Fungi</taxon>
        <taxon>Dikarya</taxon>
        <taxon>Basidiomycota</taxon>
        <taxon>Pucciniomycotina</taxon>
        <taxon>Microbotryomycetes</taxon>
        <taxon>Sporidiobolales</taxon>
        <taxon>Sporidiobolaceae</taxon>
        <taxon>Rhodotorula</taxon>
    </lineage>
</organism>
<keyword evidence="4" id="KW-0560">Oxidoreductase</keyword>
<dbReference type="Gene3D" id="3.60.130.10">
    <property type="entry name" value="Clavaminate synthase-like"/>
    <property type="match status" value="1"/>
</dbReference>
<dbReference type="EMBL" id="BQKY01000017">
    <property type="protein sequence ID" value="GJN94341.1"/>
    <property type="molecule type" value="Genomic_DNA"/>
</dbReference>
<dbReference type="InterPro" id="IPR042098">
    <property type="entry name" value="TauD-like_sf"/>
</dbReference>
<dbReference type="InterPro" id="IPR051323">
    <property type="entry name" value="AtsK-like"/>
</dbReference>
<accession>A0AAV5GPN6</accession>
<comment type="similarity">
    <text evidence="1">Belongs to the TfdA dioxygenase family.</text>
</comment>
<dbReference type="InterPro" id="IPR003819">
    <property type="entry name" value="TauD/TfdA-like"/>
</dbReference>
<evidence type="ECO:0000256" key="4">
    <source>
        <dbReference type="ARBA" id="ARBA00023002"/>
    </source>
</evidence>
<keyword evidence="2" id="KW-0479">Metal-binding</keyword>
<name>A0AAV5GPN6_9BASI</name>
<reference evidence="7 8" key="1">
    <citation type="submission" date="2021-12" db="EMBL/GenBank/DDBJ databases">
        <title>High titer production of polyol ester of fatty acids by Rhodotorula paludigena BS15 towards product separation-free biomass refinery.</title>
        <authorList>
            <person name="Mano J."/>
            <person name="Ono H."/>
            <person name="Tanaka T."/>
            <person name="Naito K."/>
            <person name="Sushida H."/>
            <person name="Ike M."/>
            <person name="Tokuyasu K."/>
            <person name="Kitaoka M."/>
        </authorList>
    </citation>
    <scope>NUCLEOTIDE SEQUENCE [LARGE SCALE GENOMIC DNA]</scope>
    <source>
        <strain evidence="7 8">BS15</strain>
    </source>
</reference>
<evidence type="ECO:0000256" key="1">
    <source>
        <dbReference type="ARBA" id="ARBA00005896"/>
    </source>
</evidence>
<sequence>MATQTETLPAAVGSLSLAGEPRKITPLEPSGVLDKYQPVDLTPAAGRQFETVELSDLLDAPNADELLKELAITIHRRVVVFFKKQQKALTDDQLKRLARKLGTLTGGEGYLHIHPTEIGREDNEISPIQAESFKRSRDKRSALASNGWHTDITFEPVPSDIAILTLTQIPESGGGDTLWASAYEAYDRLTPAFARWLEGFTAEHSGEQFHQVAALRGTPLYTDVRGHPSNKGDHLKAIHPVIRINPVTGWKGLFVNPVFTKRIVELSFDESAIVLNYLFTLIKDNHNLQVRFKWDKNDVALWSNTSSFHNVTVDYQGIDRVGHRAVSLGDKPYFHPEAGGRSRREALGLPKWLEE</sequence>
<dbReference type="SUPFAM" id="SSF51197">
    <property type="entry name" value="Clavaminate synthase-like"/>
    <property type="match status" value="1"/>
</dbReference>
<protein>
    <recommendedName>
        <fullName evidence="6">TauD/TfdA-like domain-containing protein</fullName>
    </recommendedName>
</protein>
<dbReference type="AlphaFoldDB" id="A0AAV5GPN6"/>
<evidence type="ECO:0000256" key="2">
    <source>
        <dbReference type="ARBA" id="ARBA00022723"/>
    </source>
</evidence>
<proteinExistence type="inferred from homology"/>
<evidence type="ECO:0000256" key="5">
    <source>
        <dbReference type="ARBA" id="ARBA00023004"/>
    </source>
</evidence>
<dbReference type="GO" id="GO:0005737">
    <property type="term" value="C:cytoplasm"/>
    <property type="evidence" value="ECO:0007669"/>
    <property type="project" value="TreeGrafter"/>
</dbReference>
<dbReference type="Pfam" id="PF02668">
    <property type="entry name" value="TauD"/>
    <property type="match status" value="1"/>
</dbReference>
<dbReference type="GO" id="GO:0046872">
    <property type="term" value="F:metal ion binding"/>
    <property type="evidence" value="ECO:0007669"/>
    <property type="project" value="UniProtKB-KW"/>
</dbReference>
<evidence type="ECO:0000256" key="3">
    <source>
        <dbReference type="ARBA" id="ARBA00022964"/>
    </source>
</evidence>
<evidence type="ECO:0000313" key="7">
    <source>
        <dbReference type="EMBL" id="GJN94341.1"/>
    </source>
</evidence>
<evidence type="ECO:0000313" key="8">
    <source>
        <dbReference type="Proteomes" id="UP001342314"/>
    </source>
</evidence>
<evidence type="ECO:0000259" key="6">
    <source>
        <dbReference type="Pfam" id="PF02668"/>
    </source>
</evidence>
<comment type="caution">
    <text evidence="7">The sequence shown here is derived from an EMBL/GenBank/DDBJ whole genome shotgun (WGS) entry which is preliminary data.</text>
</comment>
<feature type="domain" description="TauD/TfdA-like" evidence="6">
    <location>
        <begin position="41"/>
        <end position="325"/>
    </location>
</feature>
<dbReference type="GO" id="GO:0016706">
    <property type="term" value="F:2-oxoglutarate-dependent dioxygenase activity"/>
    <property type="evidence" value="ECO:0007669"/>
    <property type="project" value="TreeGrafter"/>
</dbReference>
<keyword evidence="8" id="KW-1185">Reference proteome</keyword>
<keyword evidence="5" id="KW-0408">Iron</keyword>
<dbReference type="PANTHER" id="PTHR30468">
    <property type="entry name" value="ALPHA-KETOGLUTARATE-DEPENDENT SULFONATE DIOXYGENASE"/>
    <property type="match status" value="1"/>
</dbReference>